<dbReference type="InterPro" id="IPR000182">
    <property type="entry name" value="GNAT_dom"/>
</dbReference>
<accession>A0ABV6BEV0</accession>
<evidence type="ECO:0000259" key="1">
    <source>
        <dbReference type="PROSITE" id="PS51186"/>
    </source>
</evidence>
<dbReference type="RefSeq" id="WP_377241852.1">
    <property type="nucleotide sequence ID" value="NZ_JBHLXP010000001.1"/>
</dbReference>
<sequence>MLKPAHFAFHIEHCIVRPLCVADLPGLTGLYTDPRTQQFVGQLLTETAAIARLQACLRANQQSPLQQVYLAVENQRQQLAGMAAGFALQPDRAWLELGIMLLPGLQAPGLAKAAYAGLIQQALDLGFLQVQASMQPQNLAAIRLVRQCGMQLLTAGPAEVRYQICRADAQRDSG</sequence>
<keyword evidence="3" id="KW-1185">Reference proteome</keyword>
<reference evidence="2 3" key="1">
    <citation type="submission" date="2024-09" db="EMBL/GenBank/DDBJ databases">
        <authorList>
            <person name="Sun Q."/>
            <person name="Mori K."/>
        </authorList>
    </citation>
    <scope>NUCLEOTIDE SEQUENCE [LARGE SCALE GENOMIC DNA]</scope>
    <source>
        <strain evidence="2 3">KCTC 23315</strain>
    </source>
</reference>
<protein>
    <submittedName>
        <fullName evidence="2">GNAT family N-acetyltransferase</fullName>
        <ecNumber evidence="2">2.3.-.-</ecNumber>
    </submittedName>
</protein>
<proteinExistence type="predicted"/>
<dbReference type="EMBL" id="JBHLXP010000001">
    <property type="protein sequence ID" value="MFC0048038.1"/>
    <property type="molecule type" value="Genomic_DNA"/>
</dbReference>
<dbReference type="InterPro" id="IPR016181">
    <property type="entry name" value="Acyl_CoA_acyltransferase"/>
</dbReference>
<dbReference type="SUPFAM" id="SSF55729">
    <property type="entry name" value="Acyl-CoA N-acyltransferases (Nat)"/>
    <property type="match status" value="1"/>
</dbReference>
<evidence type="ECO:0000313" key="3">
    <source>
        <dbReference type="Proteomes" id="UP001589813"/>
    </source>
</evidence>
<keyword evidence="2" id="KW-0808">Transferase</keyword>
<name>A0ABV6BEV0_9GAMM</name>
<dbReference type="PROSITE" id="PS51186">
    <property type="entry name" value="GNAT"/>
    <property type="match status" value="1"/>
</dbReference>
<dbReference type="Proteomes" id="UP001589813">
    <property type="component" value="Unassembled WGS sequence"/>
</dbReference>
<evidence type="ECO:0000313" key="2">
    <source>
        <dbReference type="EMBL" id="MFC0048038.1"/>
    </source>
</evidence>
<dbReference type="PANTHER" id="PTHR43792:SF1">
    <property type="entry name" value="N-ACETYLTRANSFERASE DOMAIN-CONTAINING PROTEIN"/>
    <property type="match status" value="1"/>
</dbReference>
<dbReference type="Pfam" id="PF13302">
    <property type="entry name" value="Acetyltransf_3"/>
    <property type="match status" value="1"/>
</dbReference>
<dbReference type="PANTHER" id="PTHR43792">
    <property type="entry name" value="GNAT FAMILY, PUTATIVE (AFU_ORTHOLOGUE AFUA_3G00765)-RELATED-RELATED"/>
    <property type="match status" value="1"/>
</dbReference>
<dbReference type="EC" id="2.3.-.-" evidence="2"/>
<gene>
    <name evidence="2" type="ORF">ACFFJP_07025</name>
</gene>
<feature type="domain" description="N-acetyltransferase" evidence="1">
    <location>
        <begin position="14"/>
        <end position="168"/>
    </location>
</feature>
<dbReference type="Gene3D" id="3.40.630.30">
    <property type="match status" value="1"/>
</dbReference>
<organism evidence="2 3">
    <name type="scientific">Rheinheimera tilapiae</name>
    <dbReference type="NCBI Taxonomy" id="875043"/>
    <lineage>
        <taxon>Bacteria</taxon>
        <taxon>Pseudomonadati</taxon>
        <taxon>Pseudomonadota</taxon>
        <taxon>Gammaproteobacteria</taxon>
        <taxon>Chromatiales</taxon>
        <taxon>Chromatiaceae</taxon>
        <taxon>Rheinheimera</taxon>
    </lineage>
</organism>
<dbReference type="InterPro" id="IPR051531">
    <property type="entry name" value="N-acetyltransferase"/>
</dbReference>
<dbReference type="GO" id="GO:0016746">
    <property type="term" value="F:acyltransferase activity"/>
    <property type="evidence" value="ECO:0007669"/>
    <property type="project" value="UniProtKB-KW"/>
</dbReference>
<keyword evidence="2" id="KW-0012">Acyltransferase</keyword>
<comment type="caution">
    <text evidence="2">The sequence shown here is derived from an EMBL/GenBank/DDBJ whole genome shotgun (WGS) entry which is preliminary data.</text>
</comment>